<name>A0A2S0NB12_9HYPH</name>
<organism evidence="1 2">
    <name type="scientific">Phreatobacter cathodiphilus</name>
    <dbReference type="NCBI Taxonomy" id="1868589"/>
    <lineage>
        <taxon>Bacteria</taxon>
        <taxon>Pseudomonadati</taxon>
        <taxon>Pseudomonadota</taxon>
        <taxon>Alphaproteobacteria</taxon>
        <taxon>Hyphomicrobiales</taxon>
        <taxon>Phreatobacteraceae</taxon>
        <taxon>Phreatobacter</taxon>
    </lineage>
</organism>
<gene>
    <name evidence="1" type="ORF">C6569_09970</name>
</gene>
<accession>A0A2S0NB12</accession>
<proteinExistence type="predicted"/>
<dbReference type="OrthoDB" id="9814791at2"/>
<dbReference type="EMBL" id="CP027668">
    <property type="protein sequence ID" value="AVO45359.1"/>
    <property type="molecule type" value="Genomic_DNA"/>
</dbReference>
<evidence type="ECO:0000313" key="2">
    <source>
        <dbReference type="Proteomes" id="UP000237889"/>
    </source>
</evidence>
<keyword evidence="2" id="KW-1185">Reference proteome</keyword>
<sequence length="162" mass="18254">MDGGAEPVDGRRDFDFLMGTWSVHHRRLRRRLSADTVWEEFGGTCAALPVLGGAGNVDDNVLHLPGGSYRALSIRAFDAARRQWSIWWLDSREAAIGQPVHGRFEDGVGTFLGDDTWQDRPVRVRFLWSGISEQSARWEQAFSADGGATFETNWVMDFRRAP</sequence>
<dbReference type="KEGG" id="phr:C6569_09970"/>
<reference evidence="1 2" key="1">
    <citation type="submission" date="2018-03" db="EMBL/GenBank/DDBJ databases">
        <title>Genome sequencing of Phreatobacter sp.</title>
        <authorList>
            <person name="Kim S.-J."/>
            <person name="Heo J."/>
            <person name="Kwon S.-W."/>
        </authorList>
    </citation>
    <scope>NUCLEOTIDE SEQUENCE [LARGE SCALE GENOMIC DNA]</scope>
    <source>
        <strain evidence="1 2">S-12</strain>
    </source>
</reference>
<evidence type="ECO:0000313" key="1">
    <source>
        <dbReference type="EMBL" id="AVO45359.1"/>
    </source>
</evidence>
<dbReference type="AlphaFoldDB" id="A0A2S0NB12"/>
<protein>
    <submittedName>
        <fullName evidence="1">DUF1579 domain-containing protein</fullName>
    </submittedName>
</protein>
<dbReference type="Proteomes" id="UP000237889">
    <property type="component" value="Chromosome"/>
</dbReference>